<dbReference type="eggNOG" id="COG1309">
    <property type="taxonomic scope" value="Bacteria"/>
</dbReference>
<protein>
    <recommendedName>
        <fullName evidence="3">HTH tetR-type domain-containing protein</fullName>
    </recommendedName>
</protein>
<proteinExistence type="predicted"/>
<dbReference type="AlphaFoldDB" id="R3TQ73"/>
<dbReference type="PANTHER" id="PTHR43479:SF11">
    <property type="entry name" value="ACREF_ENVCD OPERON REPRESSOR-RELATED"/>
    <property type="match status" value="1"/>
</dbReference>
<feature type="DNA-binding region" description="H-T-H motif" evidence="2">
    <location>
        <begin position="93"/>
        <end position="112"/>
    </location>
</feature>
<organism evidence="4 5">
    <name type="scientific">Enterococcus caccae ATCC BAA-1240</name>
    <dbReference type="NCBI Taxonomy" id="1158612"/>
    <lineage>
        <taxon>Bacteria</taxon>
        <taxon>Bacillati</taxon>
        <taxon>Bacillota</taxon>
        <taxon>Bacilli</taxon>
        <taxon>Lactobacillales</taxon>
        <taxon>Enterococcaceae</taxon>
        <taxon>Enterococcus</taxon>
    </lineage>
</organism>
<dbReference type="InterPro" id="IPR050624">
    <property type="entry name" value="HTH-type_Tx_Regulator"/>
</dbReference>
<evidence type="ECO:0000256" key="2">
    <source>
        <dbReference type="PROSITE-ProRule" id="PRU00335"/>
    </source>
</evidence>
<dbReference type="Proteomes" id="UP000013840">
    <property type="component" value="Unassembled WGS sequence"/>
</dbReference>
<name>R3TQ73_9ENTE</name>
<keyword evidence="1 2" id="KW-0238">DNA-binding</keyword>
<evidence type="ECO:0000313" key="5">
    <source>
        <dbReference type="Proteomes" id="UP000013840"/>
    </source>
</evidence>
<reference evidence="4 5" key="1">
    <citation type="submission" date="2013-02" db="EMBL/GenBank/DDBJ databases">
        <title>The Genome Sequence of Enterococcus caccae BAA-1240.</title>
        <authorList>
            <consortium name="The Broad Institute Genome Sequencing Platform"/>
            <consortium name="The Broad Institute Genome Sequencing Center for Infectious Disease"/>
            <person name="Earl A.M."/>
            <person name="Gilmore M.S."/>
            <person name="Lebreton F."/>
            <person name="Walker B."/>
            <person name="Young S.K."/>
            <person name="Zeng Q."/>
            <person name="Gargeya S."/>
            <person name="Fitzgerald M."/>
            <person name="Haas B."/>
            <person name="Abouelleil A."/>
            <person name="Alvarado L."/>
            <person name="Arachchi H.M."/>
            <person name="Berlin A.M."/>
            <person name="Chapman S.B."/>
            <person name="Dewar J."/>
            <person name="Goldberg J."/>
            <person name="Griggs A."/>
            <person name="Gujja S."/>
            <person name="Hansen M."/>
            <person name="Howarth C."/>
            <person name="Imamovic A."/>
            <person name="Larimer J."/>
            <person name="McCowan C."/>
            <person name="Murphy C."/>
            <person name="Neiman D."/>
            <person name="Pearson M."/>
            <person name="Priest M."/>
            <person name="Roberts A."/>
            <person name="Saif S."/>
            <person name="Shea T."/>
            <person name="Sisk P."/>
            <person name="Sykes S."/>
            <person name="Wortman J."/>
            <person name="Nusbaum C."/>
            <person name="Birren B."/>
        </authorList>
    </citation>
    <scope>NUCLEOTIDE SEQUENCE [LARGE SCALE GENOMIC DNA]</scope>
    <source>
        <strain evidence="4 5">ATCC BAA-1240</strain>
    </source>
</reference>
<evidence type="ECO:0000259" key="3">
    <source>
        <dbReference type="PROSITE" id="PS50977"/>
    </source>
</evidence>
<comment type="caution">
    <text evidence="4">The sequence shown here is derived from an EMBL/GenBank/DDBJ whole genome shotgun (WGS) entry which is preliminary data.</text>
</comment>
<gene>
    <name evidence="4" type="ORF">UC7_03024</name>
</gene>
<dbReference type="GO" id="GO:0003677">
    <property type="term" value="F:DNA binding"/>
    <property type="evidence" value="ECO:0007669"/>
    <property type="project" value="UniProtKB-UniRule"/>
</dbReference>
<dbReference type="Pfam" id="PF00440">
    <property type="entry name" value="TetR_N"/>
    <property type="match status" value="1"/>
</dbReference>
<dbReference type="PATRIC" id="fig|1158612.3.peg.2992"/>
<dbReference type="PROSITE" id="PS50977">
    <property type="entry name" value="HTH_TETR_2"/>
    <property type="match status" value="1"/>
</dbReference>
<dbReference type="STRING" id="317735.RU98_GL000198"/>
<evidence type="ECO:0000256" key="1">
    <source>
        <dbReference type="ARBA" id="ARBA00023125"/>
    </source>
</evidence>
<dbReference type="InterPro" id="IPR009057">
    <property type="entry name" value="Homeodomain-like_sf"/>
</dbReference>
<sequence>MRLNVRIGYQHLFRLSKSKAKRVKYFVLLFFYGIEGKYKRYLTRVTLSDKIHTNGMYGGKLVARNKYPEETVKKILDVSEQLFLEKGYDHTTIQDIIDHLGGLTKGVIYHHFKSKEEIFNTILEKRYAIGVTDQIESMKDISGFEKIKKINSMSLRSLEHQKLAFSAKSLITNPRIIGELYAEAFTNIIPYIKSLVEEGISDGSIITDYPQEIAELIVLSTNIWLAPSFYKMNEEDLLRKLSFFKMLYDGVNFPLIDDDYIKDIVTMFRAIQE</sequence>
<accession>R3TQ73</accession>
<dbReference type="EMBL" id="AJAU01000022">
    <property type="protein sequence ID" value="EOL43694.1"/>
    <property type="molecule type" value="Genomic_DNA"/>
</dbReference>
<keyword evidence="5" id="KW-1185">Reference proteome</keyword>
<dbReference type="SUPFAM" id="SSF46689">
    <property type="entry name" value="Homeodomain-like"/>
    <property type="match status" value="1"/>
</dbReference>
<dbReference type="PANTHER" id="PTHR43479">
    <property type="entry name" value="ACREF/ENVCD OPERON REPRESSOR-RELATED"/>
    <property type="match status" value="1"/>
</dbReference>
<dbReference type="Gene3D" id="1.10.357.10">
    <property type="entry name" value="Tetracycline Repressor, domain 2"/>
    <property type="match status" value="1"/>
</dbReference>
<feature type="domain" description="HTH tetR-type" evidence="3">
    <location>
        <begin position="69"/>
        <end position="130"/>
    </location>
</feature>
<evidence type="ECO:0000313" key="4">
    <source>
        <dbReference type="EMBL" id="EOL43694.1"/>
    </source>
</evidence>
<dbReference type="InterPro" id="IPR001647">
    <property type="entry name" value="HTH_TetR"/>
</dbReference>